<protein>
    <recommendedName>
        <fullName evidence="2">F-box domain-containing protein</fullName>
    </recommendedName>
</protein>
<reference evidence="1" key="1">
    <citation type="submission" date="2021-01" db="EMBL/GenBank/DDBJ databases">
        <authorList>
            <person name="Corre E."/>
            <person name="Pelletier E."/>
            <person name="Niang G."/>
            <person name="Scheremetjew M."/>
            <person name="Finn R."/>
            <person name="Kale V."/>
            <person name="Holt S."/>
            <person name="Cochrane G."/>
            <person name="Meng A."/>
            <person name="Brown T."/>
            <person name="Cohen L."/>
        </authorList>
    </citation>
    <scope>NUCLEOTIDE SEQUENCE</scope>
    <source>
        <strain evidence="1">CCMP2058</strain>
    </source>
</reference>
<evidence type="ECO:0008006" key="2">
    <source>
        <dbReference type="Google" id="ProtNLM"/>
    </source>
</evidence>
<organism evidence="1">
    <name type="scientific">Amorphochlora amoebiformis</name>
    <dbReference type="NCBI Taxonomy" id="1561963"/>
    <lineage>
        <taxon>Eukaryota</taxon>
        <taxon>Sar</taxon>
        <taxon>Rhizaria</taxon>
        <taxon>Cercozoa</taxon>
        <taxon>Chlorarachniophyceae</taxon>
        <taxon>Amorphochlora</taxon>
    </lineage>
</organism>
<sequence length="256" mass="29692">MTAPFYLEKSSAARLLEDAKARGLPSLGSLVQLTQKILGFLRQNEIINVSKVSRGLYVTSTSDRVWHESWKRLVKGKVHVPDPEGNTWKQRYVHAVKESKRNEITLSELISLEWEFCYKRSIHAELVSMEPIFKNESPRRRKFDYDSGTLVPLTPEKEPYEIRSWQWILFNFDPAALNEIVSHIKIFGDIENSNQQTCFSGTAVIYWGHNTPFPILFAKRTPEWGWTLESSACIFSSIPLVRLEWIKSMKSKKSRQ</sequence>
<dbReference type="EMBL" id="HBEM01025609">
    <property type="protein sequence ID" value="CAD8458415.1"/>
    <property type="molecule type" value="Transcribed_RNA"/>
</dbReference>
<proteinExistence type="predicted"/>
<gene>
    <name evidence="1" type="ORF">LAMO00422_LOCUS17366</name>
</gene>
<dbReference type="AlphaFoldDB" id="A0A7S0DLE5"/>
<name>A0A7S0DLE5_9EUKA</name>
<dbReference type="PANTHER" id="PTHR48218:SF3">
    <property type="entry name" value="OS07G0170800 PROTEIN"/>
    <property type="match status" value="1"/>
</dbReference>
<evidence type="ECO:0000313" key="1">
    <source>
        <dbReference type="EMBL" id="CAD8458415.1"/>
    </source>
</evidence>
<dbReference type="InterPro" id="IPR036047">
    <property type="entry name" value="F-box-like_dom_sf"/>
</dbReference>
<dbReference type="PANTHER" id="PTHR48218">
    <property type="entry name" value="F-BOX DOMAIN CONTAINING PROTEIN"/>
    <property type="match status" value="1"/>
</dbReference>
<accession>A0A7S0DLE5</accession>
<dbReference type="SUPFAM" id="SSF81383">
    <property type="entry name" value="F-box domain"/>
    <property type="match status" value="1"/>
</dbReference>